<dbReference type="PROSITE" id="PS00018">
    <property type="entry name" value="EF_HAND_1"/>
    <property type="match status" value="2"/>
</dbReference>
<dbReference type="Gene3D" id="1.10.238.10">
    <property type="entry name" value="EF-hand"/>
    <property type="match status" value="1"/>
</dbReference>
<dbReference type="InterPro" id="IPR002048">
    <property type="entry name" value="EF_hand_dom"/>
</dbReference>
<dbReference type="InterPro" id="IPR011992">
    <property type="entry name" value="EF-hand-dom_pair"/>
</dbReference>
<organism evidence="3 4">
    <name type="scientific">Dovyalis caffra</name>
    <dbReference type="NCBI Taxonomy" id="77055"/>
    <lineage>
        <taxon>Eukaryota</taxon>
        <taxon>Viridiplantae</taxon>
        <taxon>Streptophyta</taxon>
        <taxon>Embryophyta</taxon>
        <taxon>Tracheophyta</taxon>
        <taxon>Spermatophyta</taxon>
        <taxon>Magnoliopsida</taxon>
        <taxon>eudicotyledons</taxon>
        <taxon>Gunneridae</taxon>
        <taxon>Pentapetalae</taxon>
        <taxon>rosids</taxon>
        <taxon>fabids</taxon>
        <taxon>Malpighiales</taxon>
        <taxon>Salicaceae</taxon>
        <taxon>Flacourtieae</taxon>
        <taxon>Dovyalis</taxon>
    </lineage>
</organism>
<evidence type="ECO:0000259" key="2">
    <source>
        <dbReference type="PROSITE" id="PS50222"/>
    </source>
</evidence>
<proteinExistence type="predicted"/>
<reference evidence="3 4" key="1">
    <citation type="submission" date="2024-01" db="EMBL/GenBank/DDBJ databases">
        <authorList>
            <person name="Waweru B."/>
        </authorList>
    </citation>
    <scope>NUCLEOTIDE SEQUENCE [LARGE SCALE GENOMIC DNA]</scope>
</reference>
<comment type="caution">
    <text evidence="3">The sequence shown here is derived from an EMBL/GenBank/DDBJ whole genome shotgun (WGS) entry which is preliminary data.</text>
</comment>
<dbReference type="Proteomes" id="UP001314170">
    <property type="component" value="Unassembled WGS sequence"/>
</dbReference>
<keyword evidence="4" id="KW-1185">Reference proteome</keyword>
<dbReference type="EMBL" id="CAWUPB010001156">
    <property type="protein sequence ID" value="CAK7338708.1"/>
    <property type="molecule type" value="Genomic_DNA"/>
</dbReference>
<dbReference type="Pfam" id="PF13202">
    <property type="entry name" value="EF-hand_5"/>
    <property type="match status" value="1"/>
</dbReference>
<dbReference type="InterPro" id="IPR018247">
    <property type="entry name" value="EF_Hand_1_Ca_BS"/>
</dbReference>
<dbReference type="GO" id="GO:0005509">
    <property type="term" value="F:calcium ion binding"/>
    <property type="evidence" value="ECO:0007669"/>
    <property type="project" value="InterPro"/>
</dbReference>
<keyword evidence="1" id="KW-0106">Calcium</keyword>
<evidence type="ECO:0000313" key="3">
    <source>
        <dbReference type="EMBL" id="CAK7338708.1"/>
    </source>
</evidence>
<dbReference type="Pfam" id="PF13405">
    <property type="entry name" value="EF-hand_6"/>
    <property type="match status" value="1"/>
</dbReference>
<dbReference type="SMART" id="SM00054">
    <property type="entry name" value="EFh"/>
    <property type="match status" value="1"/>
</dbReference>
<accession>A0AAV1RSQ2</accession>
<dbReference type="PROSITE" id="PS50222">
    <property type="entry name" value="EF_HAND_2"/>
    <property type="match status" value="1"/>
</dbReference>
<evidence type="ECO:0000256" key="1">
    <source>
        <dbReference type="ARBA" id="ARBA00022837"/>
    </source>
</evidence>
<name>A0AAV1RSQ2_9ROSI</name>
<feature type="domain" description="EF-hand" evidence="2">
    <location>
        <begin position="16"/>
        <end position="51"/>
    </location>
</feature>
<gene>
    <name evidence="3" type="ORF">DCAF_LOCUS13756</name>
</gene>
<dbReference type="CDD" id="cd00051">
    <property type="entry name" value="EFh"/>
    <property type="match status" value="1"/>
</dbReference>
<protein>
    <recommendedName>
        <fullName evidence="2">EF-hand domain-containing protein</fullName>
    </recommendedName>
</protein>
<dbReference type="AlphaFoldDB" id="A0AAV1RSQ2"/>
<sequence length="92" mass="10575">MGFRDLIPKSLDSKTECKEQLKKIFKKYDSNHDNCLSKEELKRAFDELGALFPGFRARRGLYHADANNDGQIDMGELDNLLDYAYKHGFTGN</sequence>
<evidence type="ECO:0000313" key="4">
    <source>
        <dbReference type="Proteomes" id="UP001314170"/>
    </source>
</evidence>
<dbReference type="SUPFAM" id="SSF47473">
    <property type="entry name" value="EF-hand"/>
    <property type="match status" value="1"/>
</dbReference>